<dbReference type="NCBIfam" id="TIGR00368">
    <property type="entry name" value="YifB family Mg chelatase-like AAA ATPase"/>
    <property type="match status" value="1"/>
</dbReference>
<protein>
    <submittedName>
        <fullName evidence="3">Mg chelatase, subunit ChlI</fullName>
    </submittedName>
</protein>
<dbReference type="SUPFAM" id="SSF54211">
    <property type="entry name" value="Ribosomal protein S5 domain 2-like"/>
    <property type="match status" value="1"/>
</dbReference>
<organism evidence="3 4">
    <name type="scientific">Candidatus Uhrbacteria bacterium GW2011_GWC2_41_11</name>
    <dbReference type="NCBI Taxonomy" id="1618985"/>
    <lineage>
        <taxon>Bacteria</taxon>
        <taxon>Candidatus Uhriibacteriota</taxon>
    </lineage>
</organism>
<dbReference type="PANTHER" id="PTHR32039">
    <property type="entry name" value="MAGNESIUM-CHELATASE SUBUNIT CHLI"/>
    <property type="match status" value="1"/>
</dbReference>
<dbReference type="InterPro" id="IPR003593">
    <property type="entry name" value="AAA+_ATPase"/>
</dbReference>
<dbReference type="Gene3D" id="3.40.50.300">
    <property type="entry name" value="P-loop containing nucleotide triphosphate hydrolases"/>
    <property type="match status" value="1"/>
</dbReference>
<dbReference type="InterPro" id="IPR020568">
    <property type="entry name" value="Ribosomal_Su5_D2-typ_SF"/>
</dbReference>
<dbReference type="Pfam" id="PF01078">
    <property type="entry name" value="Mg_chelatase"/>
    <property type="match status" value="1"/>
</dbReference>
<dbReference type="Pfam" id="PF13335">
    <property type="entry name" value="Mg_chelatase_C"/>
    <property type="match status" value="1"/>
</dbReference>
<dbReference type="InterPro" id="IPR027417">
    <property type="entry name" value="P-loop_NTPase"/>
</dbReference>
<proteinExistence type="inferred from homology"/>
<dbReference type="InterPro" id="IPR045006">
    <property type="entry name" value="CHLI-like"/>
</dbReference>
<dbReference type="EMBL" id="LCAH01000014">
    <property type="protein sequence ID" value="KKR86371.1"/>
    <property type="molecule type" value="Genomic_DNA"/>
</dbReference>
<dbReference type="SMART" id="SM00382">
    <property type="entry name" value="AAA"/>
    <property type="match status" value="1"/>
</dbReference>
<comment type="caution">
    <text evidence="3">The sequence shown here is derived from an EMBL/GenBank/DDBJ whole genome shotgun (WGS) entry which is preliminary data.</text>
</comment>
<dbReference type="AlphaFoldDB" id="A0A0G0UG06"/>
<name>A0A0G0UG06_9BACT</name>
<comment type="similarity">
    <text evidence="1">Belongs to the Mg-chelatase subunits D/I family. ComM subfamily.</text>
</comment>
<dbReference type="PANTHER" id="PTHR32039:SF7">
    <property type="entry name" value="COMPETENCE PROTEIN COMM"/>
    <property type="match status" value="1"/>
</dbReference>
<feature type="domain" description="AAA+ ATPase" evidence="2">
    <location>
        <begin position="212"/>
        <end position="395"/>
    </location>
</feature>
<reference evidence="3 4" key="1">
    <citation type="journal article" date="2015" name="Nature">
        <title>rRNA introns, odd ribosomes, and small enigmatic genomes across a large radiation of phyla.</title>
        <authorList>
            <person name="Brown C.T."/>
            <person name="Hug L.A."/>
            <person name="Thomas B.C."/>
            <person name="Sharon I."/>
            <person name="Castelle C.J."/>
            <person name="Singh A."/>
            <person name="Wilkins M.J."/>
            <person name="Williams K.H."/>
            <person name="Banfield J.F."/>
        </authorList>
    </citation>
    <scope>NUCLEOTIDE SEQUENCE [LARGE SCALE GENOMIC DNA]</scope>
</reference>
<evidence type="ECO:0000313" key="4">
    <source>
        <dbReference type="Proteomes" id="UP000034616"/>
    </source>
</evidence>
<dbReference type="InterPro" id="IPR025158">
    <property type="entry name" value="Mg_chelat-rel_C"/>
</dbReference>
<evidence type="ECO:0000259" key="2">
    <source>
        <dbReference type="SMART" id="SM00382"/>
    </source>
</evidence>
<dbReference type="Gene3D" id="3.30.230.10">
    <property type="match status" value="1"/>
</dbReference>
<sequence>MSHYIPSVAILGIDAKPIIIEADVAFGLSSFTIVGLPDAAVKESKERIRAAIKNTDLPFPRWRVTVNLSPAHLKKQGVLYDLPIAVAILAAQENIIPEKEHSAVFLGELGLQGEIRPVRGSFVAAVAAKTYGYEHLILPKENAQEAALVHGLKIIPVSSLREVVDYLRNIWSPKQVDIPILLDEKEKNPFVDLADIFGQEHAKRGLEIAASGGHNLLLYGPPGSGKTMLAKALPSILPSMSPEEAIEVTKIYSIANEYGSLSGFISERPYRSPHHSTSASALVGGGAWPKPGEVTLAHRGVLFLDELPEFNRSALEHLRQPIEDGHVTISRVSASFTFPSKCMLVAAMNPCPCGHADDPGVICTCSTSAVHQYRKKISGPLLDRLDLSISVPRVETEKLTKRTLGESSETVRKRVEIARTRQINRFKNIGIFSNAEMNSRLLHEFGTIDEAGEKIMRIATERLHLSARGYTRIIKMARTIADLKEEDHILPSHLSEALTYRHSLEK</sequence>
<evidence type="ECO:0000256" key="1">
    <source>
        <dbReference type="ARBA" id="ARBA00006354"/>
    </source>
</evidence>
<evidence type="ECO:0000313" key="3">
    <source>
        <dbReference type="EMBL" id="KKR86371.1"/>
    </source>
</evidence>
<dbReference type="Proteomes" id="UP000034616">
    <property type="component" value="Unassembled WGS sequence"/>
</dbReference>
<gene>
    <name evidence="3" type="ORF">UU35_C0014G0014</name>
</gene>
<accession>A0A0G0UG06</accession>
<dbReference type="CDD" id="cd00009">
    <property type="entry name" value="AAA"/>
    <property type="match status" value="1"/>
</dbReference>
<dbReference type="InterPro" id="IPR004482">
    <property type="entry name" value="Mg_chelat-rel"/>
</dbReference>
<dbReference type="PATRIC" id="fig|1618985.3.peg.871"/>
<dbReference type="InterPro" id="IPR000523">
    <property type="entry name" value="Mg_chelatse_chII-like_cat_dom"/>
</dbReference>
<dbReference type="InterPro" id="IPR014721">
    <property type="entry name" value="Ribsml_uS5_D2-typ_fold_subgr"/>
</dbReference>
<dbReference type="GO" id="GO:0005524">
    <property type="term" value="F:ATP binding"/>
    <property type="evidence" value="ECO:0007669"/>
    <property type="project" value="InterPro"/>
</dbReference>
<dbReference type="Pfam" id="PF13541">
    <property type="entry name" value="ChlI"/>
    <property type="match status" value="1"/>
</dbReference>
<dbReference type="SUPFAM" id="SSF52540">
    <property type="entry name" value="P-loop containing nucleoside triphosphate hydrolases"/>
    <property type="match status" value="1"/>
</dbReference>